<evidence type="ECO:0000313" key="1">
    <source>
        <dbReference type="EMBL" id="AIK97264.1"/>
    </source>
</evidence>
<reference evidence="1 2" key="1">
    <citation type="submission" date="2014-07" db="EMBL/GenBank/DDBJ databases">
        <title>Comparative genomic insights into amoeba endosymbionts belonging to the families of Holosporaceae and Candidatus Midichloriaceae within Rickettsiales.</title>
        <authorList>
            <person name="Wang Z."/>
            <person name="Wu M."/>
        </authorList>
    </citation>
    <scope>NUCLEOTIDE SEQUENCE [LARGE SCALE GENOMIC DNA]</scope>
    <source>
        <strain evidence="1">PRA3</strain>
    </source>
</reference>
<proteinExistence type="predicted"/>
<dbReference type="KEGG" id="paca:ID47_11760"/>
<sequence length="94" mass="10993">MLKLGILVSAVLLNSHASDNEKNEFSDKNWHDKNTPEFSLNKEASLNLSLLTEGFEIEDRFLNRKIVYIVKVRVGNFYYEPCREIRELMAKMVQ</sequence>
<accession>A0A077AZ21</accession>
<keyword evidence="2" id="KW-1185">Reference proteome</keyword>
<dbReference type="RefSeq" id="WP_038466625.1">
    <property type="nucleotide sequence ID" value="NZ_CP008941.1"/>
</dbReference>
<dbReference type="EMBL" id="CP008941">
    <property type="protein sequence ID" value="AIK97264.1"/>
    <property type="molecule type" value="Genomic_DNA"/>
</dbReference>
<organism evidence="1 2">
    <name type="scientific">Candidatus Odyssella acanthamoebae</name>
    <dbReference type="NCBI Taxonomy" id="91604"/>
    <lineage>
        <taxon>Bacteria</taxon>
        <taxon>Pseudomonadati</taxon>
        <taxon>Pseudomonadota</taxon>
        <taxon>Alphaproteobacteria</taxon>
        <taxon>Holosporales</taxon>
        <taxon>Candidatus Paracaedibacteraceae</taxon>
        <taxon>Candidatus Odyssella</taxon>
    </lineage>
</organism>
<evidence type="ECO:0000313" key="2">
    <source>
        <dbReference type="Proteomes" id="UP000028926"/>
    </source>
</evidence>
<dbReference type="HOGENOM" id="CLU_2380900_0_0_5"/>
<dbReference type="Proteomes" id="UP000028926">
    <property type="component" value="Chromosome"/>
</dbReference>
<protein>
    <submittedName>
        <fullName evidence="1">Uncharacterized protein</fullName>
    </submittedName>
</protein>
<dbReference type="STRING" id="91604.ID47_11760"/>
<name>A0A077AZ21_9PROT</name>
<gene>
    <name evidence="1" type="ORF">ID47_11760</name>
</gene>
<dbReference type="AlphaFoldDB" id="A0A077AZ21"/>